<sequence>MMGSMKLLGWGCTLLLLSPVTYGSMARPAVLPETVINVRFYDVSAPDLKSLAAALDRVAPRDQDKVALGKASYRLDWRLELDQGEKQCLVRQIVVSTDATLLIPRWLEKTKATKQDRQRWERITASLLDYEARHKEMVLQSATRIGIALADLPAESSCDVLRYGAWKAGMKELEQGQRRIDSFQRQTRYGEMLGLRWPGEG</sequence>
<dbReference type="EMBL" id="APVG01000022">
    <property type="protein sequence ID" value="ENY72052.1"/>
    <property type="molecule type" value="Genomic_DNA"/>
</dbReference>
<evidence type="ECO:0008006" key="3">
    <source>
        <dbReference type="Google" id="ProtNLM"/>
    </source>
</evidence>
<dbReference type="RefSeq" id="WP_005352599.1">
    <property type="nucleotide sequence ID" value="NZ_APVG01000022.1"/>
</dbReference>
<keyword evidence="2" id="KW-1185">Reference proteome</keyword>
<dbReference type="AlphaFoldDB" id="N9V9V2"/>
<reference evidence="1 2" key="1">
    <citation type="journal article" date="2013" name="Genome Announc.">
        <title>Draft Genome Sequence of the Aeromonas diversa Type Strain.</title>
        <authorList>
            <person name="Farfan M."/>
            <person name="Spataro N."/>
            <person name="Sanglas A."/>
            <person name="Albarral V."/>
            <person name="Loren J.G."/>
            <person name="Bosch E."/>
            <person name="Fuste M.C."/>
        </authorList>
    </citation>
    <scope>NUCLEOTIDE SEQUENCE [LARGE SCALE GENOMIC DNA]</scope>
    <source>
        <strain evidence="1 2">2478-85</strain>
    </source>
</reference>
<evidence type="ECO:0000313" key="2">
    <source>
        <dbReference type="Proteomes" id="UP000023775"/>
    </source>
</evidence>
<dbReference type="OrthoDB" id="5592957at2"/>
<dbReference type="Pfam" id="PF06037">
    <property type="entry name" value="DUF922"/>
    <property type="match status" value="1"/>
</dbReference>
<dbReference type="InterPro" id="IPR010321">
    <property type="entry name" value="DUF922"/>
</dbReference>
<dbReference type="eggNOG" id="COG5661">
    <property type="taxonomic scope" value="Bacteria"/>
</dbReference>
<dbReference type="PATRIC" id="fig|1268237.3.peg.1920"/>
<dbReference type="Proteomes" id="UP000023775">
    <property type="component" value="Unassembled WGS sequence"/>
</dbReference>
<gene>
    <name evidence="1" type="ORF">G114_09770</name>
</gene>
<proteinExistence type="predicted"/>
<comment type="caution">
    <text evidence="1">The sequence shown here is derived from an EMBL/GenBank/DDBJ whole genome shotgun (WGS) entry which is preliminary data.</text>
</comment>
<name>N9V9V2_9GAMM</name>
<protein>
    <recommendedName>
        <fullName evidence="3">DUF922 domain-containing protein</fullName>
    </recommendedName>
</protein>
<evidence type="ECO:0000313" key="1">
    <source>
        <dbReference type="EMBL" id="ENY72052.1"/>
    </source>
</evidence>
<accession>N9V9V2</accession>
<organism evidence="1 2">
    <name type="scientific">Aeromonas diversa CDC 2478-85</name>
    <dbReference type="NCBI Taxonomy" id="1268237"/>
    <lineage>
        <taxon>Bacteria</taxon>
        <taxon>Pseudomonadati</taxon>
        <taxon>Pseudomonadota</taxon>
        <taxon>Gammaproteobacteria</taxon>
        <taxon>Aeromonadales</taxon>
        <taxon>Aeromonadaceae</taxon>
        <taxon>Aeromonas</taxon>
    </lineage>
</organism>